<dbReference type="SUPFAM" id="SSF48179">
    <property type="entry name" value="6-phosphogluconate dehydrogenase C-terminal domain-like"/>
    <property type="match status" value="1"/>
</dbReference>
<dbReference type="Gene3D" id="3.40.50.720">
    <property type="entry name" value="NAD(P)-binding Rossmann-like Domain"/>
    <property type="match status" value="1"/>
</dbReference>
<evidence type="ECO:0000259" key="5">
    <source>
        <dbReference type="Pfam" id="PF02558"/>
    </source>
</evidence>
<evidence type="ECO:0000256" key="3">
    <source>
        <dbReference type="ARBA" id="ARBA00023002"/>
    </source>
</evidence>
<dbReference type="RefSeq" id="WP_389224145.1">
    <property type="nucleotide sequence ID" value="NZ_JBIACJ010000023.1"/>
</dbReference>
<evidence type="ECO:0000256" key="2">
    <source>
        <dbReference type="ARBA" id="ARBA00022857"/>
    </source>
</evidence>
<name>A0ABW6K848_9BACI</name>
<evidence type="ECO:0000259" key="6">
    <source>
        <dbReference type="Pfam" id="PF08546"/>
    </source>
</evidence>
<comment type="catalytic activity">
    <reaction evidence="4">
        <text>(R)-pantoate + NADP(+) = 2-dehydropantoate + NADPH + H(+)</text>
        <dbReference type="Rhea" id="RHEA:16233"/>
        <dbReference type="ChEBI" id="CHEBI:11561"/>
        <dbReference type="ChEBI" id="CHEBI:15378"/>
        <dbReference type="ChEBI" id="CHEBI:15980"/>
        <dbReference type="ChEBI" id="CHEBI:57783"/>
        <dbReference type="ChEBI" id="CHEBI:58349"/>
        <dbReference type="EC" id="1.1.1.169"/>
    </reaction>
</comment>
<feature type="domain" description="Ketopantoate reductase C-terminal" evidence="6">
    <location>
        <begin position="177"/>
        <end position="298"/>
    </location>
</feature>
<evidence type="ECO:0000313" key="8">
    <source>
        <dbReference type="Proteomes" id="UP001601058"/>
    </source>
</evidence>
<keyword evidence="8" id="KW-1185">Reference proteome</keyword>
<keyword evidence="2 4" id="KW-0521">NADP</keyword>
<evidence type="ECO:0000256" key="1">
    <source>
        <dbReference type="ARBA" id="ARBA00007870"/>
    </source>
</evidence>
<evidence type="ECO:0000313" key="7">
    <source>
        <dbReference type="EMBL" id="MFE8698912.1"/>
    </source>
</evidence>
<comment type="function">
    <text evidence="4">Catalyzes the NADPH-dependent reduction of ketopantoate into pantoic acid.</text>
</comment>
<sequence length="308" mass="34104">MRILVVGAGAIGGYFGGRLMEKGEDVTFLVREKRKQQLDQDGLVIESVYGDLKLKPKTLLSGENAGSFDVILVSTKSYQLNGAMESFRSYVSENTMILPLLNGYAYLDKLLSEFGEERVLGGLCFIEATLDSSGKILQTSPAHDLVFGERSGEKTERILKLQDSFSGTKASFTLSENIEQEMWNKYLFITTVAGITSLFRSPIGPILEQEHGLKTIQKLLNETAAIMKEIKAPIDINIEETQLKRIIGLSYGMKSSLQRDMEKQQPTEADHFFGYFLQHAAEKGIEAPVLSAIYANLTVYGAGLLPLK</sequence>
<dbReference type="Pfam" id="PF08546">
    <property type="entry name" value="ApbA_C"/>
    <property type="match status" value="1"/>
</dbReference>
<dbReference type="InterPro" id="IPR003710">
    <property type="entry name" value="ApbA"/>
</dbReference>
<accession>A0ABW6K848</accession>
<comment type="caution">
    <text evidence="7">The sequence shown here is derived from an EMBL/GenBank/DDBJ whole genome shotgun (WGS) entry which is preliminary data.</text>
</comment>
<keyword evidence="4" id="KW-0566">Pantothenate biosynthesis</keyword>
<dbReference type="InterPro" id="IPR013328">
    <property type="entry name" value="6PGD_dom2"/>
</dbReference>
<dbReference type="EC" id="1.1.1.169" evidence="4"/>
<comment type="similarity">
    <text evidence="1 4">Belongs to the ketopantoate reductase family.</text>
</comment>
<reference evidence="7 8" key="1">
    <citation type="submission" date="2024-08" db="EMBL/GenBank/DDBJ databases">
        <title>Two novel Cytobacillus novel species.</title>
        <authorList>
            <person name="Liu G."/>
        </authorList>
    </citation>
    <scope>NUCLEOTIDE SEQUENCE [LARGE SCALE GENOMIC DNA]</scope>
    <source>
        <strain evidence="7 8">FJAT-53684</strain>
    </source>
</reference>
<dbReference type="EMBL" id="JBIACJ010000023">
    <property type="protein sequence ID" value="MFE8698912.1"/>
    <property type="molecule type" value="Genomic_DNA"/>
</dbReference>
<dbReference type="PANTHER" id="PTHR21708">
    <property type="entry name" value="PROBABLE 2-DEHYDROPANTOATE 2-REDUCTASE"/>
    <property type="match status" value="1"/>
</dbReference>
<feature type="domain" description="Ketopantoate reductase N-terminal" evidence="5">
    <location>
        <begin position="3"/>
        <end position="150"/>
    </location>
</feature>
<dbReference type="Gene3D" id="1.10.1040.10">
    <property type="entry name" value="N-(1-d-carboxylethyl)-l-norvaline Dehydrogenase, domain 2"/>
    <property type="match status" value="1"/>
</dbReference>
<dbReference type="InterPro" id="IPR013332">
    <property type="entry name" value="KPR_N"/>
</dbReference>
<dbReference type="InterPro" id="IPR051402">
    <property type="entry name" value="KPR-Related"/>
</dbReference>
<dbReference type="SUPFAM" id="SSF51735">
    <property type="entry name" value="NAD(P)-binding Rossmann-fold domains"/>
    <property type="match status" value="1"/>
</dbReference>
<evidence type="ECO:0000256" key="4">
    <source>
        <dbReference type="RuleBase" id="RU362068"/>
    </source>
</evidence>
<organism evidence="7 8">
    <name type="scientific">Cytobacillus mangrovibacter</name>
    <dbReference type="NCBI Taxonomy" id="3299024"/>
    <lineage>
        <taxon>Bacteria</taxon>
        <taxon>Bacillati</taxon>
        <taxon>Bacillota</taxon>
        <taxon>Bacilli</taxon>
        <taxon>Bacillales</taxon>
        <taxon>Bacillaceae</taxon>
        <taxon>Cytobacillus</taxon>
    </lineage>
</organism>
<dbReference type="PANTHER" id="PTHR21708:SF26">
    <property type="entry name" value="2-DEHYDROPANTOATE 2-REDUCTASE"/>
    <property type="match status" value="1"/>
</dbReference>
<dbReference type="Pfam" id="PF02558">
    <property type="entry name" value="ApbA"/>
    <property type="match status" value="1"/>
</dbReference>
<dbReference type="Proteomes" id="UP001601058">
    <property type="component" value="Unassembled WGS sequence"/>
</dbReference>
<comment type="pathway">
    <text evidence="4">Cofactor biosynthesis; (R)-pantothenate biosynthesis; (R)-pantoate from 3-methyl-2-oxobutanoate: step 2/2.</text>
</comment>
<dbReference type="NCBIfam" id="TIGR00745">
    <property type="entry name" value="apbA_panE"/>
    <property type="match status" value="1"/>
</dbReference>
<dbReference type="InterPro" id="IPR036291">
    <property type="entry name" value="NAD(P)-bd_dom_sf"/>
</dbReference>
<proteinExistence type="inferred from homology"/>
<dbReference type="InterPro" id="IPR008927">
    <property type="entry name" value="6-PGluconate_DH-like_C_sf"/>
</dbReference>
<keyword evidence="3 4" id="KW-0560">Oxidoreductase</keyword>
<dbReference type="InterPro" id="IPR013752">
    <property type="entry name" value="KPA_reductase"/>
</dbReference>
<gene>
    <name evidence="7" type="ORF">ACFYKT_21805</name>
</gene>
<protein>
    <recommendedName>
        <fullName evidence="4">2-dehydropantoate 2-reductase</fullName>
        <ecNumber evidence="4">1.1.1.169</ecNumber>
    </recommendedName>
    <alternativeName>
        <fullName evidence="4">Ketopantoate reductase</fullName>
    </alternativeName>
</protein>